<dbReference type="AlphaFoldDB" id="A0A454CS35"/>
<evidence type="ECO:0000313" key="1">
    <source>
        <dbReference type="EMBL" id="EKM29206.1"/>
    </source>
</evidence>
<name>A0A454CS35_VIBHA</name>
<gene>
    <name evidence="1" type="ORF">VCHENC02_4964B</name>
</gene>
<dbReference type="Proteomes" id="UP000008367">
    <property type="component" value="Unassembled WGS sequence"/>
</dbReference>
<organism evidence="1 2">
    <name type="scientific">Vibrio harveyi</name>
    <name type="common">Beneckea harveyi</name>
    <dbReference type="NCBI Taxonomy" id="669"/>
    <lineage>
        <taxon>Bacteria</taxon>
        <taxon>Pseudomonadati</taxon>
        <taxon>Pseudomonadota</taxon>
        <taxon>Gammaproteobacteria</taxon>
        <taxon>Vibrionales</taxon>
        <taxon>Vibrionaceae</taxon>
        <taxon>Vibrio</taxon>
    </lineage>
</organism>
<dbReference type="EMBL" id="AJSR01002197">
    <property type="protein sequence ID" value="EKM29206.1"/>
    <property type="molecule type" value="Genomic_DNA"/>
</dbReference>
<reference evidence="1 2" key="1">
    <citation type="submission" date="2012-10" db="EMBL/GenBank/DDBJ databases">
        <title>Genome sequence of Vibrio Cholerae HENC-02.</title>
        <authorList>
            <person name="Eppinger M."/>
            <person name="Hasan N.A."/>
            <person name="Sengamalay N."/>
            <person name="Hine E."/>
            <person name="Su Q."/>
            <person name="Daugherty S.C."/>
            <person name="Young S."/>
            <person name="Sadzewicz L."/>
            <person name="Tallon L."/>
            <person name="Cebula T.A."/>
            <person name="Ravel J."/>
            <person name="Colwell R.R."/>
        </authorList>
    </citation>
    <scope>NUCLEOTIDE SEQUENCE [LARGE SCALE GENOMIC DNA]</scope>
    <source>
        <strain evidence="1 2">HENC-02</strain>
    </source>
</reference>
<sequence>KTNPFIHLTNKSEEPVCKTPKLVKTHSNY</sequence>
<accession>A0A454CS35</accession>
<comment type="caution">
    <text evidence="1">The sequence shown here is derived from an EMBL/GenBank/DDBJ whole genome shotgun (WGS) entry which is preliminary data.</text>
</comment>
<protein>
    <submittedName>
        <fullName evidence="1">Uncharacterized protein</fullName>
    </submittedName>
</protein>
<feature type="non-terminal residue" evidence="1">
    <location>
        <position position="1"/>
    </location>
</feature>
<evidence type="ECO:0000313" key="2">
    <source>
        <dbReference type="Proteomes" id="UP000008367"/>
    </source>
</evidence>
<proteinExistence type="predicted"/>